<sequence>MGETNKKLRYSLRKMKKGGAASFVIGAVIFLSAVELNSKQVYAADTNNETAAQSSSNEVSSSSDTSTETAQEEKSQSTKIFISKPTINEVFVGDKLIKGTTKANAQVILYNGGSKVQTISADTTGAFTFNLTNAVSDSDSYSVQVEVDGSQSDKTDIKPITRLNTKPLANERNAYTAYDVSLANRGFKYDEDRHESYVELDLSLGLLSEAYLDLNNAKMFYQIDPALAPYIDKIVFT</sequence>
<name>A0AAP3GVH8_9LACO</name>
<accession>A0AAP3GVH8</accession>
<proteinExistence type="predicted"/>
<organism evidence="3 4">
    <name type="scientific">Lactobacillus mulieris</name>
    <dbReference type="NCBI Taxonomy" id="2508708"/>
    <lineage>
        <taxon>Bacteria</taxon>
        <taxon>Bacillati</taxon>
        <taxon>Bacillota</taxon>
        <taxon>Bacilli</taxon>
        <taxon>Lactobacillales</taxon>
        <taxon>Lactobacillaceae</taxon>
        <taxon>Lactobacillus</taxon>
    </lineage>
</organism>
<comment type="caution">
    <text evidence="3">The sequence shown here is derived from an EMBL/GenBank/DDBJ whole genome shotgun (WGS) entry which is preliminary data.</text>
</comment>
<keyword evidence="1" id="KW-0732">Signal</keyword>
<evidence type="ECO:0000313" key="3">
    <source>
        <dbReference type="EMBL" id="MCZ3844270.1"/>
    </source>
</evidence>
<dbReference type="RefSeq" id="WP_234975180.1">
    <property type="nucleotide sequence ID" value="NZ_JAKEYK010000019.1"/>
</dbReference>
<protein>
    <submittedName>
        <fullName evidence="3">Ig-like domain-containing protein</fullName>
    </submittedName>
</protein>
<dbReference type="AlphaFoldDB" id="A0AAP3GVH8"/>
<dbReference type="InterPro" id="IPR005877">
    <property type="entry name" value="YSIRK_signal_dom"/>
</dbReference>
<dbReference type="EMBL" id="JAKHLF010000002">
    <property type="protein sequence ID" value="MCZ3844270.1"/>
    <property type="molecule type" value="Genomic_DNA"/>
</dbReference>
<feature type="compositionally biased region" description="Low complexity" evidence="2">
    <location>
        <begin position="50"/>
        <end position="69"/>
    </location>
</feature>
<reference evidence="3" key="1">
    <citation type="submission" date="2022-01" db="EMBL/GenBank/DDBJ databases">
        <title>VMRC isolate genome collection.</title>
        <authorList>
            <person name="France M."/>
            <person name="Rutt L."/>
            <person name="Humphrys M."/>
            <person name="Ravel J."/>
        </authorList>
    </citation>
    <scope>NUCLEOTIDE SEQUENCE</scope>
    <source>
        <strain evidence="3">C0127B5</strain>
    </source>
</reference>
<gene>
    <name evidence="3" type="ORF">L2422_01850</name>
</gene>
<dbReference type="Gene3D" id="2.60.40.10">
    <property type="entry name" value="Immunoglobulins"/>
    <property type="match status" value="1"/>
</dbReference>
<evidence type="ECO:0000313" key="4">
    <source>
        <dbReference type="Proteomes" id="UP001213015"/>
    </source>
</evidence>
<feature type="region of interest" description="Disordered" evidence="2">
    <location>
        <begin position="48"/>
        <end position="77"/>
    </location>
</feature>
<dbReference type="Proteomes" id="UP001213015">
    <property type="component" value="Unassembled WGS sequence"/>
</dbReference>
<dbReference type="NCBIfam" id="TIGR01168">
    <property type="entry name" value="YSIRK_signal"/>
    <property type="match status" value="1"/>
</dbReference>
<dbReference type="InterPro" id="IPR013783">
    <property type="entry name" value="Ig-like_fold"/>
</dbReference>
<evidence type="ECO:0000256" key="1">
    <source>
        <dbReference type="ARBA" id="ARBA00022729"/>
    </source>
</evidence>
<evidence type="ECO:0000256" key="2">
    <source>
        <dbReference type="SAM" id="MobiDB-lite"/>
    </source>
</evidence>